<dbReference type="GO" id="GO:0004364">
    <property type="term" value="F:glutathione transferase activity"/>
    <property type="evidence" value="ECO:0007669"/>
    <property type="project" value="TreeGrafter"/>
</dbReference>
<dbReference type="SUPFAM" id="SSF47616">
    <property type="entry name" value="GST C-terminal domain-like"/>
    <property type="match status" value="1"/>
</dbReference>
<accession>A0A397NML3</accession>
<dbReference type="Proteomes" id="UP000266568">
    <property type="component" value="Unassembled WGS sequence"/>
</dbReference>
<dbReference type="Gene3D" id="1.20.1050.10">
    <property type="match status" value="1"/>
</dbReference>
<dbReference type="PANTHER" id="PTHR11571:SF263">
    <property type="entry name" value="GLUTATHIONE S-TRANSFERASE"/>
    <property type="match status" value="1"/>
</dbReference>
<gene>
    <name evidence="3" type="ORF">DFR49_4140</name>
</gene>
<reference evidence="3 4" key="1">
    <citation type="submission" date="2018-08" db="EMBL/GenBank/DDBJ databases">
        <title>Genomic Encyclopedia of Type Strains, Phase IV (KMG-IV): sequencing the most valuable type-strain genomes for metagenomic binning, comparative biology and taxonomic classification.</title>
        <authorList>
            <person name="Goeker M."/>
        </authorList>
    </citation>
    <scope>NUCLEOTIDE SEQUENCE [LARGE SCALE GENOMIC DNA]</scope>
    <source>
        <strain evidence="3 4">DSM 25527</strain>
    </source>
</reference>
<organism evidence="3 4">
    <name type="scientific">Hephaestia caeni</name>
    <dbReference type="NCBI Taxonomy" id="645617"/>
    <lineage>
        <taxon>Bacteria</taxon>
        <taxon>Pseudomonadati</taxon>
        <taxon>Pseudomonadota</taxon>
        <taxon>Alphaproteobacteria</taxon>
        <taxon>Sphingomonadales</taxon>
        <taxon>Sphingomonadaceae</taxon>
        <taxon>Hephaestia</taxon>
    </lineage>
</organism>
<protein>
    <submittedName>
        <fullName evidence="3">Glutathione S-transferase</fullName>
    </submittedName>
</protein>
<dbReference type="CDD" id="cd03039">
    <property type="entry name" value="GST_N_Sigma_like"/>
    <property type="match status" value="1"/>
</dbReference>
<dbReference type="CDD" id="cd03192">
    <property type="entry name" value="GST_C_Sigma_like"/>
    <property type="match status" value="1"/>
</dbReference>
<comment type="caution">
    <text evidence="3">The sequence shown here is derived from an EMBL/GenBank/DDBJ whole genome shotgun (WGS) entry which is preliminary data.</text>
</comment>
<dbReference type="InterPro" id="IPR036249">
    <property type="entry name" value="Thioredoxin-like_sf"/>
</dbReference>
<sequence length="235" mass="27198">MIYKLWYWPSVQGRGEFIRLAMEAGDIAYRDCARDRGQDALLERMSRIYSRQPFAPPFLELDGFAIAQVANILMYLGERHDLAPAPMADRLWLNQLQLTVADMVAEVHNVHHPVAAGAYYHEQKDEAARTAKQFREQRMPTFLRHFEAATTATDGAWVIDDRWTYIDTSLFQLIEGLRYMFPKRMATLEPDLPGLVRIHDQVAELPRIKAYLASDRRIAFNQDGLFRHYPELDAA</sequence>
<dbReference type="GO" id="GO:0006749">
    <property type="term" value="P:glutathione metabolic process"/>
    <property type="evidence" value="ECO:0007669"/>
    <property type="project" value="TreeGrafter"/>
</dbReference>
<dbReference type="Gene3D" id="3.40.30.10">
    <property type="entry name" value="Glutaredoxin"/>
    <property type="match status" value="1"/>
</dbReference>
<dbReference type="PANTHER" id="PTHR11571">
    <property type="entry name" value="GLUTATHIONE S-TRANSFERASE"/>
    <property type="match status" value="1"/>
</dbReference>
<dbReference type="PROSITE" id="PS50404">
    <property type="entry name" value="GST_NTER"/>
    <property type="match status" value="1"/>
</dbReference>
<dbReference type="InterPro" id="IPR004045">
    <property type="entry name" value="Glutathione_S-Trfase_N"/>
</dbReference>
<dbReference type="AlphaFoldDB" id="A0A397NML3"/>
<name>A0A397NML3_9SPHN</name>
<feature type="domain" description="GST C-terminal" evidence="2">
    <location>
        <begin position="86"/>
        <end position="232"/>
    </location>
</feature>
<dbReference type="InterPro" id="IPR036282">
    <property type="entry name" value="Glutathione-S-Trfase_C_sf"/>
</dbReference>
<proteinExistence type="predicted"/>
<dbReference type="SUPFAM" id="SSF52833">
    <property type="entry name" value="Thioredoxin-like"/>
    <property type="match status" value="1"/>
</dbReference>
<evidence type="ECO:0000313" key="3">
    <source>
        <dbReference type="EMBL" id="RIA36849.1"/>
    </source>
</evidence>
<dbReference type="EMBL" id="QXDC01000005">
    <property type="protein sequence ID" value="RIA36849.1"/>
    <property type="molecule type" value="Genomic_DNA"/>
</dbReference>
<dbReference type="InterPro" id="IPR050213">
    <property type="entry name" value="GST_superfamily"/>
</dbReference>
<dbReference type="Pfam" id="PF14497">
    <property type="entry name" value="GST_C_3"/>
    <property type="match status" value="1"/>
</dbReference>
<dbReference type="PROSITE" id="PS50405">
    <property type="entry name" value="GST_CTER"/>
    <property type="match status" value="1"/>
</dbReference>
<dbReference type="InterPro" id="IPR010987">
    <property type="entry name" value="Glutathione-S-Trfase_C-like"/>
</dbReference>
<feature type="domain" description="GST N-terminal" evidence="1">
    <location>
        <begin position="1"/>
        <end position="84"/>
    </location>
</feature>
<dbReference type="InterPro" id="IPR004046">
    <property type="entry name" value="GST_C"/>
</dbReference>
<dbReference type="OrthoDB" id="7203409at2"/>
<evidence type="ECO:0000259" key="2">
    <source>
        <dbReference type="PROSITE" id="PS50405"/>
    </source>
</evidence>
<dbReference type="RefSeq" id="WP_119037498.1">
    <property type="nucleotide sequence ID" value="NZ_QXDC01000005.1"/>
</dbReference>
<keyword evidence="3" id="KW-0808">Transferase</keyword>
<evidence type="ECO:0000313" key="4">
    <source>
        <dbReference type="Proteomes" id="UP000266568"/>
    </source>
</evidence>
<keyword evidence="4" id="KW-1185">Reference proteome</keyword>
<evidence type="ECO:0000259" key="1">
    <source>
        <dbReference type="PROSITE" id="PS50404"/>
    </source>
</evidence>